<protein>
    <submittedName>
        <fullName evidence="5">Phenolic acid decarboxylase subunit C</fullName>
        <ecNumber evidence="5">4.1.1.-</ecNumber>
    </submittedName>
</protein>
<reference evidence="5 6" key="1">
    <citation type="journal article" date="2018" name="Environ. Microbiol.">
        <title>Novel energy conservation strategies and behaviour of Pelotomaculum schinkii driving syntrophic propionate catabolism.</title>
        <authorList>
            <person name="Hidalgo-Ahumada C.A.P."/>
            <person name="Nobu M.K."/>
            <person name="Narihiro T."/>
            <person name="Tamaki H."/>
            <person name="Liu W.T."/>
            <person name="Kamagata Y."/>
            <person name="Stams A.J.M."/>
            <person name="Imachi H."/>
            <person name="Sousa D.Z."/>
        </authorList>
    </citation>
    <scope>NUCLEOTIDE SEQUENCE [LARGE SCALE GENOMIC DNA]</scope>
    <source>
        <strain evidence="5 6">HH</strain>
    </source>
</reference>
<sequence length="465" mass="51757">MKDLNSFLEELEAAFPDEIKRTDTLVAPHKYEASAVMELFERDERHPLVLFNNLVNLKQENTAFKLLFNAFSNIEKMAVALGVEQPVRKLIMEKYYQGSMNPKPVVRVNHTGAPVKELVWREQEVELGVLPIPRINEMDGGPYLTPIVVTRDGDSGRYNISWNRAMVIDRNHLGLWMSPRHLWSTFSKYEQRGEALPIALVLGHHPAFFMAGAGLTKISQDEYEVAGGVLGEGLRVVESEAFGGELLVPADAEIILEGLILPERRSVEGPFGEFTGYSGPQRISWLVEIKAVTARKGGAIISVFGAHQENLYAHMPIQADIFHDLKNIMPAVKDISWVDSGGPLNMVISMDKKTEGEPVRAAMAAMSLSNFIKHVIVVDDDIDPGNLKQVMWAWSTRVQADKDINIIKRTQGQVLDPSLSEEIAGSAMIINATVPVGQPYAMKAQPPESVINSIGKEIFDQFKKY</sequence>
<organism evidence="5 6">
    <name type="scientific">Pelotomaculum schinkii</name>
    <dbReference type="NCBI Taxonomy" id="78350"/>
    <lineage>
        <taxon>Bacteria</taxon>
        <taxon>Bacillati</taxon>
        <taxon>Bacillota</taxon>
        <taxon>Clostridia</taxon>
        <taxon>Eubacteriales</taxon>
        <taxon>Desulfotomaculaceae</taxon>
        <taxon>Pelotomaculum</taxon>
    </lineage>
</organism>
<gene>
    <name evidence="5" type="primary">bsdC</name>
    <name evidence="5" type="ORF">Psch_00819</name>
</gene>
<dbReference type="SUPFAM" id="SSF50475">
    <property type="entry name" value="FMN-binding split barrel"/>
    <property type="match status" value="1"/>
</dbReference>
<dbReference type="Gene3D" id="3.40.1670.10">
    <property type="entry name" value="UbiD C-terminal domain-like"/>
    <property type="match status" value="1"/>
</dbReference>
<dbReference type="SUPFAM" id="SSF143968">
    <property type="entry name" value="UbiD C-terminal domain-like"/>
    <property type="match status" value="1"/>
</dbReference>
<dbReference type="AlphaFoldDB" id="A0A4Y7REY6"/>
<evidence type="ECO:0000256" key="1">
    <source>
        <dbReference type="ARBA" id="ARBA00010021"/>
    </source>
</evidence>
<keyword evidence="6" id="KW-1185">Reference proteome</keyword>
<dbReference type="Pfam" id="PF01977">
    <property type="entry name" value="UbiD"/>
    <property type="match status" value="1"/>
</dbReference>
<evidence type="ECO:0000259" key="2">
    <source>
        <dbReference type="Pfam" id="PF01977"/>
    </source>
</evidence>
<dbReference type="InterPro" id="IPR049383">
    <property type="entry name" value="UbiD-like_N"/>
</dbReference>
<comment type="similarity">
    <text evidence="1">Belongs to the UbiD family.</text>
</comment>
<dbReference type="Pfam" id="PF20695">
    <property type="entry name" value="UbiD_N"/>
    <property type="match status" value="1"/>
</dbReference>
<dbReference type="Pfam" id="PF20696">
    <property type="entry name" value="UbiD_C"/>
    <property type="match status" value="1"/>
</dbReference>
<proteinExistence type="inferred from homology"/>
<dbReference type="RefSeq" id="WP_190239212.1">
    <property type="nucleotide sequence ID" value="NZ_QFGA01000001.1"/>
</dbReference>
<evidence type="ECO:0000313" key="5">
    <source>
        <dbReference type="EMBL" id="TEB07272.1"/>
    </source>
</evidence>
<dbReference type="PANTHER" id="PTHR30108:SF21">
    <property type="entry name" value="4-HYDROXYBENZOATE DECARBOXYLASE"/>
    <property type="match status" value="1"/>
</dbReference>
<feature type="domain" description="3-octaprenyl-4-hydroxybenzoate carboxy-lyase-like C-terminal" evidence="4">
    <location>
        <begin position="315"/>
        <end position="432"/>
    </location>
</feature>
<dbReference type="EMBL" id="QFGA01000001">
    <property type="protein sequence ID" value="TEB07272.1"/>
    <property type="molecule type" value="Genomic_DNA"/>
</dbReference>
<dbReference type="InterPro" id="IPR049381">
    <property type="entry name" value="UbiD-like_C"/>
</dbReference>
<dbReference type="GO" id="GO:0005737">
    <property type="term" value="C:cytoplasm"/>
    <property type="evidence" value="ECO:0007669"/>
    <property type="project" value="TreeGrafter"/>
</dbReference>
<dbReference type="EC" id="4.1.1.-" evidence="5"/>
<accession>A0A4Y7REY6</accession>
<evidence type="ECO:0000313" key="6">
    <source>
        <dbReference type="Proteomes" id="UP000298324"/>
    </source>
</evidence>
<evidence type="ECO:0000259" key="3">
    <source>
        <dbReference type="Pfam" id="PF20695"/>
    </source>
</evidence>
<evidence type="ECO:0000259" key="4">
    <source>
        <dbReference type="Pfam" id="PF20696"/>
    </source>
</evidence>
<feature type="domain" description="3-octaprenyl-4-hydroxybenzoate carboxy-lyase-like N-terminal" evidence="3">
    <location>
        <begin position="17"/>
        <end position="87"/>
    </location>
</feature>
<dbReference type="GO" id="GO:0016831">
    <property type="term" value="F:carboxy-lyase activity"/>
    <property type="evidence" value="ECO:0007669"/>
    <property type="project" value="InterPro"/>
</dbReference>
<feature type="domain" description="3-octaprenyl-4-hydroxybenzoate carboxy-lyase-like Rift-related" evidence="2">
    <location>
        <begin position="108"/>
        <end position="301"/>
    </location>
</feature>
<dbReference type="PANTHER" id="PTHR30108">
    <property type="entry name" value="3-OCTAPRENYL-4-HYDROXYBENZOATE CARBOXY-LYASE-RELATED"/>
    <property type="match status" value="1"/>
</dbReference>
<dbReference type="InterPro" id="IPR048304">
    <property type="entry name" value="UbiD_Rift_dom"/>
</dbReference>
<dbReference type="Proteomes" id="UP000298324">
    <property type="component" value="Unassembled WGS sequence"/>
</dbReference>
<dbReference type="NCBIfam" id="TIGR00148">
    <property type="entry name" value="UbiD family decarboxylase"/>
    <property type="match status" value="1"/>
</dbReference>
<keyword evidence="5" id="KW-0456">Lyase</keyword>
<dbReference type="InterPro" id="IPR002830">
    <property type="entry name" value="UbiD"/>
</dbReference>
<comment type="caution">
    <text evidence="5">The sequence shown here is derived from an EMBL/GenBank/DDBJ whole genome shotgun (WGS) entry which is preliminary data.</text>
</comment>
<name>A0A4Y7REY6_9FIRM</name>